<comment type="subcellular location">
    <subcellularLocation>
        <location evidence="1">Mitochondrion outer membrane</location>
    </subcellularLocation>
</comment>
<dbReference type="InterPro" id="IPR001925">
    <property type="entry name" value="Porin_Euk"/>
</dbReference>
<dbReference type="GO" id="GO:0046930">
    <property type="term" value="C:pore complex"/>
    <property type="evidence" value="ECO:0007669"/>
    <property type="project" value="UniProtKB-KW"/>
</dbReference>
<dbReference type="Ensembl" id="ENSSOCT00000005952.1">
    <property type="protein sequence ID" value="ENSSOCP00000005792.1"/>
    <property type="gene ID" value="ENSSOCG00000004470.1"/>
</dbReference>
<evidence type="ECO:0000256" key="7">
    <source>
        <dbReference type="ARBA" id="ARBA00022692"/>
    </source>
</evidence>
<dbReference type="InterPro" id="IPR023614">
    <property type="entry name" value="Porin_dom_sf"/>
</dbReference>
<evidence type="ECO:0000256" key="9">
    <source>
        <dbReference type="ARBA" id="ARBA00022787"/>
    </source>
</evidence>
<dbReference type="PANTHER" id="PTHR11743">
    <property type="entry name" value="VOLTAGE-DEPENDENT ANION-SELECTIVE CHANNEL"/>
    <property type="match status" value="1"/>
</dbReference>
<keyword evidence="12" id="KW-0406">Ion transport</keyword>
<keyword evidence="15" id="KW-0472">Membrane</keyword>
<keyword evidence="11" id="KW-0007">Acetylation</keyword>
<evidence type="ECO:0000256" key="1">
    <source>
        <dbReference type="ARBA" id="ARBA00004294"/>
    </source>
</evidence>
<evidence type="ECO:0000256" key="12">
    <source>
        <dbReference type="ARBA" id="ARBA00023065"/>
    </source>
</evidence>
<keyword evidence="13" id="KW-0626">Porin</keyword>
<evidence type="ECO:0000256" key="3">
    <source>
        <dbReference type="ARBA" id="ARBA00022448"/>
    </source>
</evidence>
<dbReference type="Pfam" id="PF01459">
    <property type="entry name" value="Porin_3"/>
    <property type="match status" value="1"/>
</dbReference>
<keyword evidence="22" id="KW-1185">Reference proteome</keyword>
<dbReference type="Proteomes" id="UP000694551">
    <property type="component" value="Unplaced"/>
</dbReference>
<comment type="catalytic activity">
    <reaction evidence="16">
        <text>chloride(in) = chloride(out)</text>
        <dbReference type="Rhea" id="RHEA:29823"/>
        <dbReference type="ChEBI" id="CHEBI:17996"/>
    </reaction>
</comment>
<evidence type="ECO:0000256" key="11">
    <source>
        <dbReference type="ARBA" id="ARBA00022990"/>
    </source>
</evidence>
<keyword evidence="3" id="KW-0813">Transport</keyword>
<comment type="catalytic activity">
    <reaction evidence="17">
        <text>K(+)(in) = K(+)(out)</text>
        <dbReference type="Rhea" id="RHEA:29463"/>
        <dbReference type="ChEBI" id="CHEBI:29103"/>
    </reaction>
</comment>
<evidence type="ECO:0000256" key="16">
    <source>
        <dbReference type="ARBA" id="ARBA00024167"/>
    </source>
</evidence>
<evidence type="ECO:0000256" key="10">
    <source>
        <dbReference type="ARBA" id="ARBA00022843"/>
    </source>
</evidence>
<evidence type="ECO:0000256" key="4">
    <source>
        <dbReference type="ARBA" id="ARBA00022452"/>
    </source>
</evidence>
<evidence type="ECO:0000256" key="17">
    <source>
        <dbReference type="ARBA" id="ARBA00034430"/>
    </source>
</evidence>
<keyword evidence="8" id="KW-0547">Nucleotide-binding</keyword>
<reference evidence="21" key="2">
    <citation type="submission" date="2025-09" db="UniProtKB">
        <authorList>
            <consortium name="Ensembl"/>
        </authorList>
    </citation>
    <scope>IDENTIFICATION</scope>
</reference>
<evidence type="ECO:0000256" key="5">
    <source>
        <dbReference type="ARBA" id="ARBA00022499"/>
    </source>
</evidence>
<reference evidence="21" key="1">
    <citation type="submission" date="2025-08" db="UniProtKB">
        <authorList>
            <consortium name="Ensembl"/>
        </authorList>
    </citation>
    <scope>IDENTIFICATION</scope>
</reference>
<protein>
    <recommendedName>
        <fullName evidence="20">Non-selective voltage-gated ion channel VDAC3</fullName>
    </recommendedName>
</protein>
<evidence type="ECO:0000256" key="2">
    <source>
        <dbReference type="ARBA" id="ARBA00007780"/>
    </source>
</evidence>
<evidence type="ECO:0000256" key="20">
    <source>
        <dbReference type="ARBA" id="ARBA00050036"/>
    </source>
</evidence>
<dbReference type="Gene3D" id="2.40.160.10">
    <property type="entry name" value="Porin"/>
    <property type="match status" value="1"/>
</dbReference>
<keyword evidence="10" id="KW-0832">Ubl conjugation</keyword>
<accession>A0A8D0EW55</accession>
<dbReference type="PRINTS" id="PR00185">
    <property type="entry name" value="EUKARYTPORIN"/>
</dbReference>
<evidence type="ECO:0000313" key="21">
    <source>
        <dbReference type="Ensembl" id="ENSSOCP00000005792.1"/>
    </source>
</evidence>
<comment type="similarity">
    <text evidence="2">Belongs to the eukaryotic mitochondrial porin family.</text>
</comment>
<evidence type="ECO:0000256" key="19">
    <source>
        <dbReference type="ARBA" id="ARBA00049964"/>
    </source>
</evidence>
<keyword evidence="9" id="KW-1000">Mitochondrion outer membrane</keyword>
<dbReference type="GO" id="GO:0000166">
    <property type="term" value="F:nucleotide binding"/>
    <property type="evidence" value="ECO:0007669"/>
    <property type="project" value="UniProtKB-KW"/>
</dbReference>
<evidence type="ECO:0000256" key="14">
    <source>
        <dbReference type="ARBA" id="ARBA00023128"/>
    </source>
</evidence>
<evidence type="ECO:0000256" key="8">
    <source>
        <dbReference type="ARBA" id="ARBA00022741"/>
    </source>
</evidence>
<comment type="function">
    <text evidence="19">Non-selective voltage-gated ion channel that mediates the transport of anions and cations through the mitochondrion outer membrane and plasma membrane. Forms a high-conducting channel with a stable open state and a voltage-induced closure with a mild preference for anions over cations. Involved in male fertility and sperm mitochondrial sheath formation.</text>
</comment>
<evidence type="ECO:0000313" key="22">
    <source>
        <dbReference type="Proteomes" id="UP000694551"/>
    </source>
</evidence>
<comment type="subunit">
    <text evidence="18">Interacts with ARMC12 in a TBC1D21-dependent manner. Interacts with MISFA.</text>
</comment>
<dbReference type="GO" id="GO:0008308">
    <property type="term" value="F:voltage-gated monoatomic anion channel activity"/>
    <property type="evidence" value="ECO:0007669"/>
    <property type="project" value="InterPro"/>
</dbReference>
<proteinExistence type="inferred from homology"/>
<evidence type="ECO:0000256" key="18">
    <source>
        <dbReference type="ARBA" id="ARBA00046980"/>
    </source>
</evidence>
<keyword evidence="14" id="KW-0496">Mitochondrion</keyword>
<dbReference type="AlphaFoldDB" id="A0A8D0EW55"/>
<name>A0A8D0EW55_STROC</name>
<sequence>MAFPPSYSDLGKSARDVFNKGYGFGMVKLELKTKSSSGVEFAATGSSNTDTGKASGSLETKYKIKDYGLTFTQKWNTDNTLGTEVSMEDQVRSRYPENVSRLCLGAAYTKGCSSIQHSQNTCFFFKVALRFSLNA</sequence>
<keyword evidence="5" id="KW-1017">Isopeptide bond</keyword>
<dbReference type="GO" id="GO:0015288">
    <property type="term" value="F:porin activity"/>
    <property type="evidence" value="ECO:0007669"/>
    <property type="project" value="UniProtKB-KW"/>
</dbReference>
<dbReference type="GO" id="GO:0005741">
    <property type="term" value="C:mitochondrial outer membrane"/>
    <property type="evidence" value="ECO:0007669"/>
    <property type="project" value="UniProtKB-SubCell"/>
</dbReference>
<keyword evidence="4" id="KW-1134">Transmembrane beta strand</keyword>
<keyword evidence="6" id="KW-0597">Phosphoprotein</keyword>
<dbReference type="PANTHER" id="PTHR11743:SF28">
    <property type="entry name" value="VOLTAGE-DEPENDENT ANION-SELECTIVE CHANNEL PROTEIN 3"/>
    <property type="match status" value="1"/>
</dbReference>
<keyword evidence="7" id="KW-0812">Transmembrane</keyword>
<evidence type="ECO:0000256" key="13">
    <source>
        <dbReference type="ARBA" id="ARBA00023114"/>
    </source>
</evidence>
<organism evidence="21 22">
    <name type="scientific">Strix occidentalis caurina</name>
    <name type="common">northern spotted owl</name>
    <dbReference type="NCBI Taxonomy" id="311401"/>
    <lineage>
        <taxon>Eukaryota</taxon>
        <taxon>Metazoa</taxon>
        <taxon>Chordata</taxon>
        <taxon>Craniata</taxon>
        <taxon>Vertebrata</taxon>
        <taxon>Euteleostomi</taxon>
        <taxon>Archelosauria</taxon>
        <taxon>Archosauria</taxon>
        <taxon>Dinosauria</taxon>
        <taxon>Saurischia</taxon>
        <taxon>Theropoda</taxon>
        <taxon>Coelurosauria</taxon>
        <taxon>Aves</taxon>
        <taxon>Neognathae</taxon>
        <taxon>Neoaves</taxon>
        <taxon>Telluraves</taxon>
        <taxon>Strigiformes</taxon>
        <taxon>Strigidae</taxon>
        <taxon>Strix</taxon>
    </lineage>
</organism>
<evidence type="ECO:0000256" key="15">
    <source>
        <dbReference type="ARBA" id="ARBA00023136"/>
    </source>
</evidence>
<dbReference type="InterPro" id="IPR027246">
    <property type="entry name" value="Porin_Euk/Tom40"/>
</dbReference>
<evidence type="ECO:0000256" key="6">
    <source>
        <dbReference type="ARBA" id="ARBA00022553"/>
    </source>
</evidence>